<reference evidence="2" key="1">
    <citation type="submission" date="2020-07" db="EMBL/GenBank/DDBJ databases">
        <title>Multicomponent nature underlies the extraordinary mechanical properties of spider dragline silk.</title>
        <authorList>
            <person name="Kono N."/>
            <person name="Nakamura H."/>
            <person name="Mori M."/>
            <person name="Yoshida Y."/>
            <person name="Ohtoshi R."/>
            <person name="Malay A.D."/>
            <person name="Moran D.A.P."/>
            <person name="Tomita M."/>
            <person name="Numata K."/>
            <person name="Arakawa K."/>
        </authorList>
    </citation>
    <scope>NUCLEOTIDE SEQUENCE</scope>
</reference>
<feature type="transmembrane region" description="Helical" evidence="1">
    <location>
        <begin position="45"/>
        <end position="64"/>
    </location>
</feature>
<sequence length="94" mass="11422">MNQYDRHMKFLMKIWLGLLHDYFAFYFKLCLMCQQGQKTLCTNFWVKYETFLLSLWITYILKLIVQEFYLLFWVLSILLATEETILFDAITPSA</sequence>
<dbReference type="Proteomes" id="UP000887116">
    <property type="component" value="Unassembled WGS sequence"/>
</dbReference>
<dbReference type="EMBL" id="BMAO01003856">
    <property type="protein sequence ID" value="GFQ90664.1"/>
    <property type="molecule type" value="Genomic_DNA"/>
</dbReference>
<keyword evidence="1" id="KW-0472">Membrane</keyword>
<proteinExistence type="predicted"/>
<dbReference type="AlphaFoldDB" id="A0A8X6KZ57"/>
<keyword evidence="1" id="KW-0812">Transmembrane</keyword>
<accession>A0A8X6KZ57</accession>
<gene>
    <name evidence="2" type="ORF">TNCT_141551</name>
</gene>
<name>A0A8X6KZ57_TRICU</name>
<evidence type="ECO:0000256" key="1">
    <source>
        <dbReference type="SAM" id="Phobius"/>
    </source>
</evidence>
<evidence type="ECO:0000313" key="2">
    <source>
        <dbReference type="EMBL" id="GFQ90664.1"/>
    </source>
</evidence>
<protein>
    <submittedName>
        <fullName evidence="2">Uncharacterized protein</fullName>
    </submittedName>
</protein>
<feature type="transmembrane region" description="Helical" evidence="1">
    <location>
        <begin position="12"/>
        <end position="33"/>
    </location>
</feature>
<keyword evidence="1" id="KW-1133">Transmembrane helix</keyword>
<comment type="caution">
    <text evidence="2">The sequence shown here is derived from an EMBL/GenBank/DDBJ whole genome shotgun (WGS) entry which is preliminary data.</text>
</comment>
<keyword evidence="3" id="KW-1185">Reference proteome</keyword>
<evidence type="ECO:0000313" key="3">
    <source>
        <dbReference type="Proteomes" id="UP000887116"/>
    </source>
</evidence>
<organism evidence="2 3">
    <name type="scientific">Trichonephila clavata</name>
    <name type="common">Joro spider</name>
    <name type="synonym">Nephila clavata</name>
    <dbReference type="NCBI Taxonomy" id="2740835"/>
    <lineage>
        <taxon>Eukaryota</taxon>
        <taxon>Metazoa</taxon>
        <taxon>Ecdysozoa</taxon>
        <taxon>Arthropoda</taxon>
        <taxon>Chelicerata</taxon>
        <taxon>Arachnida</taxon>
        <taxon>Araneae</taxon>
        <taxon>Araneomorphae</taxon>
        <taxon>Entelegynae</taxon>
        <taxon>Araneoidea</taxon>
        <taxon>Nephilidae</taxon>
        <taxon>Trichonephila</taxon>
    </lineage>
</organism>